<dbReference type="GO" id="GO:0006826">
    <property type="term" value="P:iron ion transport"/>
    <property type="evidence" value="ECO:0007669"/>
    <property type="project" value="UniProtKB-KW"/>
</dbReference>
<evidence type="ECO:0000256" key="11">
    <source>
        <dbReference type="ARBA" id="ARBA00023237"/>
    </source>
</evidence>
<keyword evidence="8" id="KW-0406">Ion transport</keyword>
<keyword evidence="4" id="KW-0410">Iron transport</keyword>
<evidence type="ECO:0000256" key="6">
    <source>
        <dbReference type="ARBA" id="ARBA00022729"/>
    </source>
</evidence>
<evidence type="ECO:0000256" key="1">
    <source>
        <dbReference type="ARBA" id="ARBA00004571"/>
    </source>
</evidence>
<evidence type="ECO:0000256" key="4">
    <source>
        <dbReference type="ARBA" id="ARBA00022496"/>
    </source>
</evidence>
<dbReference type="RefSeq" id="WP_084091605.1">
    <property type="nucleotide sequence ID" value="NZ_FWXD01000018.1"/>
</dbReference>
<evidence type="ECO:0000256" key="3">
    <source>
        <dbReference type="ARBA" id="ARBA00022452"/>
    </source>
</evidence>
<name>A0A1W1XW64_9NEIS</name>
<dbReference type="AlphaFoldDB" id="A0A1W1XW64"/>
<keyword evidence="5 12" id="KW-0812">Transmembrane</keyword>
<dbReference type="PANTHER" id="PTHR32552:SF81">
    <property type="entry name" value="TONB-DEPENDENT OUTER MEMBRANE RECEPTOR"/>
    <property type="match status" value="1"/>
</dbReference>
<keyword evidence="11 12" id="KW-0998">Cell outer membrane</keyword>
<dbReference type="InterPro" id="IPR000531">
    <property type="entry name" value="Beta-barrel_TonB"/>
</dbReference>
<reference evidence="18 19" key="1">
    <citation type="submission" date="2017-04" db="EMBL/GenBank/DDBJ databases">
        <authorList>
            <person name="Afonso C.L."/>
            <person name="Miller P.J."/>
            <person name="Scott M.A."/>
            <person name="Spackman E."/>
            <person name="Goraichik I."/>
            <person name="Dimitrov K.M."/>
            <person name="Suarez D.L."/>
            <person name="Swayne D.E."/>
        </authorList>
    </citation>
    <scope>NUCLEOTIDE SEQUENCE [LARGE SCALE GENOMIC DNA]</scope>
    <source>
        <strain evidence="18 19">DSM 23236</strain>
    </source>
</reference>
<comment type="subcellular location">
    <subcellularLocation>
        <location evidence="1 12">Cell outer membrane</location>
        <topology evidence="1 12">Multi-pass membrane protein</topology>
    </subcellularLocation>
</comment>
<dbReference type="InterPro" id="IPR012910">
    <property type="entry name" value="Plug_dom"/>
</dbReference>
<feature type="domain" description="TonB-dependent receptor plug" evidence="17">
    <location>
        <begin position="59"/>
        <end position="166"/>
    </location>
</feature>
<keyword evidence="9 14" id="KW-0798">TonB box</keyword>
<dbReference type="PROSITE" id="PS52016">
    <property type="entry name" value="TONB_DEPENDENT_REC_3"/>
    <property type="match status" value="1"/>
</dbReference>
<keyword evidence="6 15" id="KW-0732">Signal</keyword>
<dbReference type="Gene3D" id="2.40.170.20">
    <property type="entry name" value="TonB-dependent receptor, beta-barrel domain"/>
    <property type="match status" value="1"/>
</dbReference>
<comment type="similarity">
    <text evidence="12 14">Belongs to the TonB-dependent receptor family.</text>
</comment>
<proteinExistence type="inferred from homology"/>
<evidence type="ECO:0000256" key="13">
    <source>
        <dbReference type="PROSITE-ProRule" id="PRU10144"/>
    </source>
</evidence>
<dbReference type="GO" id="GO:0009279">
    <property type="term" value="C:cell outer membrane"/>
    <property type="evidence" value="ECO:0007669"/>
    <property type="project" value="UniProtKB-SubCell"/>
</dbReference>
<dbReference type="EMBL" id="FWXD01000018">
    <property type="protein sequence ID" value="SMC27758.1"/>
    <property type="molecule type" value="Genomic_DNA"/>
</dbReference>
<evidence type="ECO:0000259" key="16">
    <source>
        <dbReference type="Pfam" id="PF00593"/>
    </source>
</evidence>
<evidence type="ECO:0000259" key="17">
    <source>
        <dbReference type="Pfam" id="PF07715"/>
    </source>
</evidence>
<keyword evidence="3 12" id="KW-1134">Transmembrane beta strand</keyword>
<dbReference type="Pfam" id="PF00593">
    <property type="entry name" value="TonB_dep_Rec_b-barrel"/>
    <property type="match status" value="1"/>
</dbReference>
<keyword evidence="7" id="KW-0408">Iron</keyword>
<keyword evidence="2 12" id="KW-0813">Transport</keyword>
<evidence type="ECO:0000256" key="9">
    <source>
        <dbReference type="ARBA" id="ARBA00023077"/>
    </source>
</evidence>
<evidence type="ECO:0000313" key="18">
    <source>
        <dbReference type="EMBL" id="SMC27758.1"/>
    </source>
</evidence>
<evidence type="ECO:0000256" key="12">
    <source>
        <dbReference type="PROSITE-ProRule" id="PRU01360"/>
    </source>
</evidence>
<protein>
    <submittedName>
        <fullName evidence="18">Iron complex outermembrane recepter protein</fullName>
    </submittedName>
</protein>
<dbReference type="InterPro" id="IPR039426">
    <property type="entry name" value="TonB-dep_rcpt-like"/>
</dbReference>
<dbReference type="STRING" id="1121001.SAMN02745857_02975"/>
<keyword evidence="10 12" id="KW-0472">Membrane</keyword>
<dbReference type="SUPFAM" id="SSF56935">
    <property type="entry name" value="Porins"/>
    <property type="match status" value="1"/>
</dbReference>
<keyword evidence="19" id="KW-1185">Reference proteome</keyword>
<evidence type="ECO:0000256" key="5">
    <source>
        <dbReference type="ARBA" id="ARBA00022692"/>
    </source>
</evidence>
<dbReference type="Pfam" id="PF07715">
    <property type="entry name" value="Plug"/>
    <property type="match status" value="1"/>
</dbReference>
<feature type="chain" id="PRO_5012348203" evidence="15">
    <location>
        <begin position="34"/>
        <end position="775"/>
    </location>
</feature>
<sequence length="775" mass="83609">MKQQQTNNVYQPPYRHRLLAAAVAWAVAWPALAAAPAAGDDGNTLDTVTVTARRRSENVQDVPAPITVLKGQDLQERHLYQVQDLQQALPSTNAAFNHARQSSLAVRGIGNNPANEGLESSVGIVIDNVFYGRPGMAVTDLLDIEQLDLLRGPQGTLFGKNTTAGVLNIGTRKPSFHNGGSVSVSLGNRGYQQYQATATGGLTDTVAVSVGTYKTHDDGWLQNLHDDRSFNGIDRSGVRAQLLYVPTEDFSLRLIGDYHDEDSTTGTLVPYGFGPVAAGKKTFVQLVSDAGATNIPRNPDDYTVNVDGPQGVRVHQGGLSAEANWQLGDYKLTSITSVRDWHFRPHNDVDFSNIAGVLDNGANADDKQFSQELRLASPKGEHFDYVLGGFYFRQQASNDVFNIYGPKADAVYLTPAGRFNNATSWTHGEATTDSYALFGQGVYHATPQLDLTAGLRLTYEQKSARTYRDAPIGGTALTQAALGRWDSGTLQDNLLAPSALLSAAYRVTPSLLAYASVSHGEKSAGYNINGVGSGPALGADSLRVDPEKANSLEIGFKSDWLDRRLFVNANLFWTRITGYQTNTYLINPATGLPVSALTNAGDVETRGVEFEVQAKPATGWSLSLNGSYNDAHYRSFTKAPCRAEVAATGATTCDLSGFALNGAPRWIFNLSGRYEWSPFDGITQYVNAGYAWRSASYGDLSDSEYSRIPAYGLLNVATGWRGKYAGHGWELSLWAKNLLDTRYYLAAGSQGIGGGLYAGSAGQPRTLGTTLKVEF</sequence>
<feature type="domain" description="TonB-dependent receptor-like beta-barrel" evidence="16">
    <location>
        <begin position="365"/>
        <end position="738"/>
    </location>
</feature>
<dbReference type="OrthoDB" id="8538693at2"/>
<evidence type="ECO:0000313" key="19">
    <source>
        <dbReference type="Proteomes" id="UP000192761"/>
    </source>
</evidence>
<accession>A0A1W1XW64</accession>
<evidence type="ECO:0000256" key="15">
    <source>
        <dbReference type="SAM" id="SignalP"/>
    </source>
</evidence>
<gene>
    <name evidence="18" type="ORF">SAMN02745857_02975</name>
</gene>
<feature type="short sequence motif" description="TonB C-terminal box" evidence="13">
    <location>
        <begin position="758"/>
        <end position="775"/>
    </location>
</feature>
<evidence type="ECO:0000256" key="14">
    <source>
        <dbReference type="RuleBase" id="RU003357"/>
    </source>
</evidence>
<evidence type="ECO:0000256" key="2">
    <source>
        <dbReference type="ARBA" id="ARBA00022448"/>
    </source>
</evidence>
<feature type="signal peptide" evidence="15">
    <location>
        <begin position="1"/>
        <end position="33"/>
    </location>
</feature>
<organism evidence="18 19">
    <name type="scientific">Andreprevotia lacus DSM 23236</name>
    <dbReference type="NCBI Taxonomy" id="1121001"/>
    <lineage>
        <taxon>Bacteria</taxon>
        <taxon>Pseudomonadati</taxon>
        <taxon>Pseudomonadota</taxon>
        <taxon>Betaproteobacteria</taxon>
        <taxon>Neisseriales</taxon>
        <taxon>Chitinibacteraceae</taxon>
        <taxon>Andreprevotia</taxon>
    </lineage>
</organism>
<evidence type="ECO:0000256" key="10">
    <source>
        <dbReference type="ARBA" id="ARBA00023136"/>
    </source>
</evidence>
<evidence type="ECO:0000256" key="8">
    <source>
        <dbReference type="ARBA" id="ARBA00023065"/>
    </source>
</evidence>
<dbReference type="InterPro" id="IPR036942">
    <property type="entry name" value="Beta-barrel_TonB_sf"/>
</dbReference>
<dbReference type="PROSITE" id="PS01156">
    <property type="entry name" value="TONB_DEPENDENT_REC_2"/>
    <property type="match status" value="1"/>
</dbReference>
<dbReference type="InterPro" id="IPR010917">
    <property type="entry name" value="TonB_rcpt_CS"/>
</dbReference>
<evidence type="ECO:0000256" key="7">
    <source>
        <dbReference type="ARBA" id="ARBA00023004"/>
    </source>
</evidence>
<dbReference type="Proteomes" id="UP000192761">
    <property type="component" value="Unassembled WGS sequence"/>
</dbReference>
<dbReference type="PANTHER" id="PTHR32552">
    <property type="entry name" value="FERRICHROME IRON RECEPTOR-RELATED"/>
    <property type="match status" value="1"/>
</dbReference>